<dbReference type="PANTHER" id="PTHR32332">
    <property type="entry name" value="2-NITROPROPANE DIOXYGENASE"/>
    <property type="match status" value="1"/>
</dbReference>
<dbReference type="Proteomes" id="UP000645390">
    <property type="component" value="Unassembled WGS sequence"/>
</dbReference>
<evidence type="ECO:0000256" key="2">
    <source>
        <dbReference type="ARBA" id="ARBA00022643"/>
    </source>
</evidence>
<sequence length="316" mass="33827">MLNPICKLFKIEYPIIQAGMVWCSGWKLASAVSNAGGLGIIGAGSMYPEVLRLHIQKCKLATDKPFAVNIPLLYPNINEIIDVVIQEEVEIIFTSAGNPATWTSILKDKGITVVHVIANTKFALKAQEAGVDAIVAEGFEAGGHNGREETTTMCLIPMIKDAVKIPVIAAGGIGSGKSMLAAFVLGADAVQIGSAFAVAEESSAHPAFKNRIISSAEGDTKLAMKKLVPVRLLKNEFADAVASAEAEGASRIQLSELLGKARAKLGMFEGDMENGELEIGQISAMLKEIKPAKQILNEILEEFLLEKTRISNFNFF</sequence>
<keyword evidence="1" id="KW-0285">Flavoprotein</keyword>
<evidence type="ECO:0000256" key="1">
    <source>
        <dbReference type="ARBA" id="ARBA00022630"/>
    </source>
</evidence>
<dbReference type="EMBL" id="BMDJ01000001">
    <property type="protein sequence ID" value="GGI22823.1"/>
    <property type="molecule type" value="Genomic_DNA"/>
</dbReference>
<evidence type="ECO:0000313" key="5">
    <source>
        <dbReference type="Proteomes" id="UP000645390"/>
    </source>
</evidence>
<dbReference type="RefSeq" id="WP_188411628.1">
    <property type="nucleotide sequence ID" value="NZ_BMDJ01000001.1"/>
</dbReference>
<dbReference type="PANTHER" id="PTHR32332:SF20">
    <property type="entry name" value="2-NITROPROPANE DIOXYGENASE-LIKE PROTEIN"/>
    <property type="match status" value="1"/>
</dbReference>
<evidence type="ECO:0000256" key="3">
    <source>
        <dbReference type="ARBA" id="ARBA00023002"/>
    </source>
</evidence>
<dbReference type="Pfam" id="PF03060">
    <property type="entry name" value="NMO"/>
    <property type="match status" value="2"/>
</dbReference>
<dbReference type="CDD" id="cd04730">
    <property type="entry name" value="NPD_like"/>
    <property type="match status" value="1"/>
</dbReference>
<dbReference type="SUPFAM" id="SSF51412">
    <property type="entry name" value="Inosine monophosphate dehydrogenase (IMPDH)"/>
    <property type="match status" value="1"/>
</dbReference>
<dbReference type="InterPro" id="IPR004136">
    <property type="entry name" value="NMO"/>
</dbReference>
<keyword evidence="4" id="KW-0223">Dioxygenase</keyword>
<keyword evidence="3" id="KW-0560">Oxidoreductase</keyword>
<protein>
    <submittedName>
        <fullName evidence="4">2-nitropropane dioxygenase</fullName>
    </submittedName>
</protein>
<comment type="caution">
    <text evidence="4">The sequence shown here is derived from an EMBL/GenBank/DDBJ whole genome shotgun (WGS) entry which is preliminary data.</text>
</comment>
<keyword evidence="5" id="KW-1185">Reference proteome</keyword>
<proteinExistence type="predicted"/>
<keyword evidence="2" id="KW-0288">FMN</keyword>
<dbReference type="InterPro" id="IPR013785">
    <property type="entry name" value="Aldolase_TIM"/>
</dbReference>
<gene>
    <name evidence="4" type="ORF">GCM10008119_04570</name>
</gene>
<evidence type="ECO:0000313" key="4">
    <source>
        <dbReference type="EMBL" id="GGI22823.1"/>
    </source>
</evidence>
<name>A0ABQ2BCC6_9SPHI</name>
<reference evidence="5" key="1">
    <citation type="journal article" date="2019" name="Int. J. Syst. Evol. Microbiol.">
        <title>The Global Catalogue of Microorganisms (GCM) 10K type strain sequencing project: providing services to taxonomists for standard genome sequencing and annotation.</title>
        <authorList>
            <consortium name="The Broad Institute Genomics Platform"/>
            <consortium name="The Broad Institute Genome Sequencing Center for Infectious Disease"/>
            <person name="Wu L."/>
            <person name="Ma J."/>
        </authorList>
    </citation>
    <scope>NUCLEOTIDE SEQUENCE [LARGE SCALE GENOMIC DNA]</scope>
    <source>
        <strain evidence="5">CCM 8939</strain>
    </source>
</reference>
<dbReference type="Gene3D" id="3.20.20.70">
    <property type="entry name" value="Aldolase class I"/>
    <property type="match status" value="1"/>
</dbReference>
<accession>A0ABQ2BCC6</accession>
<dbReference type="GO" id="GO:0051213">
    <property type="term" value="F:dioxygenase activity"/>
    <property type="evidence" value="ECO:0007669"/>
    <property type="project" value="UniProtKB-KW"/>
</dbReference>
<organism evidence="4 5">
    <name type="scientific">Pedobacter mendelii</name>
    <dbReference type="NCBI Taxonomy" id="1908240"/>
    <lineage>
        <taxon>Bacteria</taxon>
        <taxon>Pseudomonadati</taxon>
        <taxon>Bacteroidota</taxon>
        <taxon>Sphingobacteriia</taxon>
        <taxon>Sphingobacteriales</taxon>
        <taxon>Sphingobacteriaceae</taxon>
        <taxon>Pedobacter</taxon>
    </lineage>
</organism>